<dbReference type="STRING" id="694327.DFW101_2862"/>
<feature type="domain" description="Helicase ATP-binding" evidence="1">
    <location>
        <begin position="50"/>
        <end position="266"/>
    </location>
</feature>
<name>G7QBK2_9BACT</name>
<sequence>MFTLKKYQEEALEALKTFLAQARLIGPGEAFARYVADNRTDRRPQRYSPIKGLEDVPYVCLRVPTGGGKTFLAAQSVGIAASNSMDRDYPLVLWLAPTTTIRKQTADALKNPSHPCRQALNAAFGLDRVAVFDIADVNNIRPKDLTDKVCIVVATYQTLRISDANKEKRKVYGHNENFEAHFKAFPNTAPGLDRDPKSGQVLYSFVNLMHQMGPLVIADEAHKAISDLSEEMLRRINPACILEFTATPVESNILFRAYASQLKAEEMVKLPFALSVHTDWAQAIARAIEDLKGLQKIAADDPEYIRPIMLIQAQPKNQEQTAEVIKRHLIDNEGIPESEIAIVTGEQRELDDINLFNKTQTINYIITVEALKEGWDCSFAYILCSLKNTKSEIDVEQLLGRVMRMPYAKRRQDESLNKAYAHVLSQAFQNAETDMYDHLTHMGFSEEEAAAFIEVRPVLPGVNPYDTPLWREVPTLTLPLVKEPCLDDLPDDIRKGVSLKRQPDGSFMLRTEVAMPREVEERLIAANPKMETQIRRSVAMHRANIRHRQERTPSPSEQRKPFAIPLMLFDCLGDMEEPTPRAILYAAGWSPRNVDARLRPDEFRYDDSARTFLFDLEGEQMKYHEVNRQEQYSLLAGSTDWDALRLSRWLDEHCRQEDILQPDMMDFCRRCVESLLSRGDFDITTLTRAKYALATALKGKLGKLRLEALKAGHRTLLFDVKAKVEVSLDYAHKFPVHSYAENAPAYTGHYAFQKHYYPVVRDLKSIGEEHDCAKVIDRHPEVLWWVRNVDRKPGSFSLPISNGHNFYPDFVAKLKDGRILIVEYKGKPFLNEDTREKENMGQLWEEKSQGKGLFLLATWMDAEGRHTQRQIDEKIRLEK</sequence>
<keyword evidence="3" id="KW-1185">Reference proteome</keyword>
<dbReference type="InterPro" id="IPR006935">
    <property type="entry name" value="Helicase/UvrB_N"/>
</dbReference>
<dbReference type="GO" id="GO:0003677">
    <property type="term" value="F:DNA binding"/>
    <property type="evidence" value="ECO:0007669"/>
    <property type="project" value="InterPro"/>
</dbReference>
<dbReference type="HOGENOM" id="CLU_015668_0_0_7"/>
<dbReference type="InterPro" id="IPR027417">
    <property type="entry name" value="P-loop_NTPase"/>
</dbReference>
<gene>
    <name evidence="2" type="ORF">DFW101_2862</name>
</gene>
<evidence type="ECO:0000313" key="2">
    <source>
        <dbReference type="EMBL" id="EHJ48865.1"/>
    </source>
</evidence>
<dbReference type="Proteomes" id="UP000004662">
    <property type="component" value="Chromosome"/>
</dbReference>
<accession>G7QBK2</accession>
<dbReference type="GO" id="GO:0005524">
    <property type="term" value="F:ATP binding"/>
    <property type="evidence" value="ECO:0007669"/>
    <property type="project" value="InterPro"/>
</dbReference>
<dbReference type="OrthoDB" id="9804145at2"/>
<organism evidence="2 3">
    <name type="scientific">Solidesulfovibrio carbinoliphilus subsp. oakridgensis</name>
    <dbReference type="NCBI Taxonomy" id="694327"/>
    <lineage>
        <taxon>Bacteria</taxon>
        <taxon>Pseudomonadati</taxon>
        <taxon>Thermodesulfobacteriota</taxon>
        <taxon>Desulfovibrionia</taxon>
        <taxon>Desulfovibrionales</taxon>
        <taxon>Desulfovibrionaceae</taxon>
        <taxon>Solidesulfovibrio</taxon>
    </lineage>
</organism>
<dbReference type="AlphaFoldDB" id="G7QBK2"/>
<dbReference type="Pfam" id="PF04851">
    <property type="entry name" value="ResIII"/>
    <property type="match status" value="1"/>
</dbReference>
<reference evidence="3" key="1">
    <citation type="journal article" date="2015" name="Genome Announc.">
        <title>High-Quality Draft Genome Sequence of Desulfovibrio carbinoliphilus FW-101-2B, an Organic Acid-Oxidizing Sulfate-Reducing Bacterium Isolated from Uranium(VI)-Contaminated Groundwater.</title>
        <authorList>
            <person name="Ramsay B.D."/>
            <person name="Hwang C."/>
            <person name="Woo H.L."/>
            <person name="Carroll S.L."/>
            <person name="Lucas S."/>
            <person name="Han J."/>
            <person name="Lapidus A.L."/>
            <person name="Cheng J.F."/>
            <person name="Goodwin L.A."/>
            <person name="Pitluck S."/>
            <person name="Peters L."/>
            <person name="Chertkov O."/>
            <person name="Held B."/>
            <person name="Detter J.C."/>
            <person name="Han C.S."/>
            <person name="Tapia R."/>
            <person name="Land M.L."/>
            <person name="Hauser L.J."/>
            <person name="Kyrpides N.C."/>
            <person name="Ivanova N.N."/>
            <person name="Mikhailova N."/>
            <person name="Pagani I."/>
            <person name="Woyke T."/>
            <person name="Arkin A.P."/>
            <person name="Dehal P."/>
            <person name="Chivian D."/>
            <person name="Criddle C.S."/>
            <person name="Wu W."/>
            <person name="Chakraborty R."/>
            <person name="Hazen T.C."/>
            <person name="Fields M.W."/>
        </authorList>
    </citation>
    <scope>NUCLEOTIDE SEQUENCE [LARGE SCALE GENOMIC DNA]</scope>
    <source>
        <strain evidence="3">FW-101-2B</strain>
    </source>
</reference>
<dbReference type="InterPro" id="IPR050742">
    <property type="entry name" value="Helicase_Restrict-Modif_Enz"/>
</dbReference>
<evidence type="ECO:0000259" key="1">
    <source>
        <dbReference type="PROSITE" id="PS51192"/>
    </source>
</evidence>
<dbReference type="PROSITE" id="PS51192">
    <property type="entry name" value="HELICASE_ATP_BIND_1"/>
    <property type="match status" value="1"/>
</dbReference>
<proteinExistence type="predicted"/>
<dbReference type="RefSeq" id="WP_009182225.1">
    <property type="nucleotide sequence ID" value="NZ_CM001368.1"/>
</dbReference>
<dbReference type="PANTHER" id="PTHR47396">
    <property type="entry name" value="TYPE I RESTRICTION ENZYME ECOKI R PROTEIN"/>
    <property type="match status" value="1"/>
</dbReference>
<dbReference type="GO" id="GO:0016787">
    <property type="term" value="F:hydrolase activity"/>
    <property type="evidence" value="ECO:0007669"/>
    <property type="project" value="InterPro"/>
</dbReference>
<dbReference type="InterPro" id="IPR014001">
    <property type="entry name" value="Helicase_ATP-bd"/>
</dbReference>
<dbReference type="EMBL" id="CM001368">
    <property type="protein sequence ID" value="EHJ48865.1"/>
    <property type="molecule type" value="Genomic_DNA"/>
</dbReference>
<dbReference type="Gene3D" id="3.40.50.300">
    <property type="entry name" value="P-loop containing nucleotide triphosphate hydrolases"/>
    <property type="match status" value="2"/>
</dbReference>
<dbReference type="PANTHER" id="PTHR47396:SF1">
    <property type="entry name" value="ATP-DEPENDENT HELICASE IRC3-RELATED"/>
    <property type="match status" value="1"/>
</dbReference>
<protein>
    <submittedName>
        <fullName evidence="2">Type III restriction protein res subunit</fullName>
    </submittedName>
</protein>
<evidence type="ECO:0000313" key="3">
    <source>
        <dbReference type="Proteomes" id="UP000004662"/>
    </source>
</evidence>
<dbReference type="SMART" id="SM00487">
    <property type="entry name" value="DEXDc"/>
    <property type="match status" value="1"/>
</dbReference>
<dbReference type="GO" id="GO:0005829">
    <property type="term" value="C:cytosol"/>
    <property type="evidence" value="ECO:0007669"/>
    <property type="project" value="TreeGrafter"/>
</dbReference>
<dbReference type="eggNOG" id="COG1061">
    <property type="taxonomic scope" value="Bacteria"/>
</dbReference>
<dbReference type="SUPFAM" id="SSF52540">
    <property type="entry name" value="P-loop containing nucleoside triphosphate hydrolases"/>
    <property type="match status" value="2"/>
</dbReference>